<dbReference type="GeneID" id="77944063"/>
<gene>
    <name evidence="1" type="primary">183</name>
    <name evidence="1" type="ORF">AH04_183</name>
</gene>
<dbReference type="KEGG" id="vg:77944063"/>
<reference evidence="1" key="1">
    <citation type="submission" date="2021-07" db="EMBL/GenBank/DDBJ databases">
        <authorList>
            <person name="Roth S.J."/>
            <person name="Krukonis G.P."/>
            <person name="Delesalle V.A."/>
        </authorList>
    </citation>
    <scope>NUCLEOTIDE SEQUENCE</scope>
</reference>
<name>A0AAE7X133_9CAUD</name>
<evidence type="ECO:0000313" key="1">
    <source>
        <dbReference type="EMBL" id="QZA70658.1"/>
    </source>
</evidence>
<protein>
    <submittedName>
        <fullName evidence="1">Uncharacterized protein</fullName>
    </submittedName>
</protein>
<organism evidence="1 2">
    <name type="scientific">Erwinia phage AH04</name>
    <dbReference type="NCBI Taxonomy" id="2869569"/>
    <lineage>
        <taxon>Viruses</taxon>
        <taxon>Duplodnaviria</taxon>
        <taxon>Heunggongvirae</taxon>
        <taxon>Uroviricota</taxon>
        <taxon>Caudoviricetes</taxon>
        <taxon>Chimalliviridae</taxon>
        <taxon>Meadowvirus</taxon>
        <taxon>Meadowvirus AH04</taxon>
    </lineage>
</organism>
<accession>A0AAE7X133</accession>
<dbReference type="RefSeq" id="YP_010667937.1">
    <property type="nucleotide sequence ID" value="NC_070952.1"/>
</dbReference>
<dbReference type="Proteomes" id="UP000827517">
    <property type="component" value="Segment"/>
</dbReference>
<dbReference type="EMBL" id="MZ501267">
    <property type="protein sequence ID" value="QZA70658.1"/>
    <property type="molecule type" value="Genomic_DNA"/>
</dbReference>
<evidence type="ECO:0000313" key="2">
    <source>
        <dbReference type="Proteomes" id="UP000827517"/>
    </source>
</evidence>
<keyword evidence="2" id="KW-1185">Reference proteome</keyword>
<proteinExistence type="predicted"/>
<sequence>MSNKKVISVGRTKARRIVGIDPKNMTRLQRDTMIGYHIADIRLAVAADMYGDVIMFANRIKLLAEFNEAEKTE</sequence>